<evidence type="ECO:0000259" key="2">
    <source>
        <dbReference type="PROSITE" id="PS51998"/>
    </source>
</evidence>
<reference evidence="3" key="1">
    <citation type="submission" date="2020-12" db="EMBL/GenBank/DDBJ databases">
        <title>Metabolic potential, ecology and presence of endohyphal bacteria is reflected in genomic diversity of Mucoromycotina.</title>
        <authorList>
            <person name="Muszewska A."/>
            <person name="Okrasinska A."/>
            <person name="Steczkiewicz K."/>
            <person name="Drgas O."/>
            <person name="Orlowska M."/>
            <person name="Perlinska-Lenart U."/>
            <person name="Aleksandrzak-Piekarczyk T."/>
            <person name="Szatraj K."/>
            <person name="Zielenkiewicz U."/>
            <person name="Pilsyk S."/>
            <person name="Malc E."/>
            <person name="Mieczkowski P."/>
            <person name="Kruszewska J.S."/>
            <person name="Biernat P."/>
            <person name="Pawlowska J."/>
        </authorList>
    </citation>
    <scope>NUCLEOTIDE SEQUENCE</scope>
    <source>
        <strain evidence="3">WA0000067209</strain>
    </source>
</reference>
<feature type="region of interest" description="Disordered" evidence="1">
    <location>
        <begin position="298"/>
        <end position="337"/>
    </location>
</feature>
<feature type="region of interest" description="Disordered" evidence="1">
    <location>
        <begin position="121"/>
        <end position="217"/>
    </location>
</feature>
<dbReference type="Proteomes" id="UP000654370">
    <property type="component" value="Unassembled WGS sequence"/>
</dbReference>
<dbReference type="PROSITE" id="PS51998">
    <property type="entry name" value="DEK_C"/>
    <property type="match status" value="1"/>
</dbReference>
<dbReference type="InterPro" id="IPR014876">
    <property type="entry name" value="DEK_C"/>
</dbReference>
<keyword evidence="4" id="KW-1185">Reference proteome</keyword>
<dbReference type="PANTHER" id="PTHR15410">
    <property type="entry name" value="HIRA-INTERACTING PROTEIN 3"/>
    <property type="match status" value="1"/>
</dbReference>
<accession>A0A8H7Q2F1</accession>
<organism evidence="3 4">
    <name type="scientific">Mortierella isabellina</name>
    <name type="common">Filamentous fungus</name>
    <name type="synonym">Umbelopsis isabellina</name>
    <dbReference type="NCBI Taxonomy" id="91625"/>
    <lineage>
        <taxon>Eukaryota</taxon>
        <taxon>Fungi</taxon>
        <taxon>Fungi incertae sedis</taxon>
        <taxon>Mucoromycota</taxon>
        <taxon>Mucoromycotina</taxon>
        <taxon>Umbelopsidomycetes</taxon>
        <taxon>Umbelopsidales</taxon>
        <taxon>Umbelopsidaceae</taxon>
        <taxon>Umbelopsis</taxon>
    </lineage>
</organism>
<feature type="compositionally biased region" description="Low complexity" evidence="1">
    <location>
        <begin position="135"/>
        <end position="150"/>
    </location>
</feature>
<dbReference type="GO" id="GO:0005634">
    <property type="term" value="C:nucleus"/>
    <property type="evidence" value="ECO:0007669"/>
    <property type="project" value="TreeGrafter"/>
</dbReference>
<dbReference type="AlphaFoldDB" id="A0A8H7Q2F1"/>
<comment type="caution">
    <text evidence="3">The sequence shown here is derived from an EMBL/GenBank/DDBJ whole genome shotgun (WGS) entry which is preliminary data.</text>
</comment>
<feature type="compositionally biased region" description="Basic residues" evidence="1">
    <location>
        <begin position="151"/>
        <end position="161"/>
    </location>
</feature>
<dbReference type="EMBL" id="JAEPQZ010000002">
    <property type="protein sequence ID" value="KAG2184697.1"/>
    <property type="molecule type" value="Genomic_DNA"/>
</dbReference>
<feature type="compositionally biased region" description="Low complexity" evidence="1">
    <location>
        <begin position="162"/>
        <end position="179"/>
    </location>
</feature>
<sequence>MMQTFIASEIRSRRSQFENFVGDSFSFKRALNFLPIVRAPVLPRFPLQQTMPASDLNVLLNEKQTLNEIVSIMRGADLDTLTPKNLKRQLENRLGLEDKILDQEPWKAKMKQLINDAQELHDQGSQSMEEDVTESVSKSATEKSAASSQAKPKKSKRKKANKSSPNVSDDSIDASSVASGDDDHYDDEHSAKKAKTSNNASDKSSSKATYGDSKAEETIKRLKNYVNKCGVRKVWSKELADCKTTSAQIARLKSILQDLGVEGRPTLEKCEKVKSERELKAEIESLSTENILETKIRNAGSAAPVDVEPEDNADEIEEAKKNDLDLSFLGDQSSDSE</sequence>
<proteinExistence type="predicted"/>
<dbReference type="PANTHER" id="PTHR15410:SF2">
    <property type="entry name" value="HIRA-INTERACTING PROTEIN 3"/>
    <property type="match status" value="1"/>
</dbReference>
<feature type="compositionally biased region" description="Acidic residues" evidence="1">
    <location>
        <begin position="307"/>
        <end position="317"/>
    </location>
</feature>
<evidence type="ECO:0000256" key="1">
    <source>
        <dbReference type="SAM" id="MobiDB-lite"/>
    </source>
</evidence>
<name>A0A8H7Q2F1_MORIS</name>
<feature type="compositionally biased region" description="Low complexity" evidence="1">
    <location>
        <begin position="196"/>
        <end position="209"/>
    </location>
</feature>
<gene>
    <name evidence="3" type="ORF">INT43_000610</name>
</gene>
<feature type="domain" description="DEK-C" evidence="2">
    <location>
        <begin position="59"/>
        <end position="119"/>
    </location>
</feature>
<evidence type="ECO:0000313" key="4">
    <source>
        <dbReference type="Proteomes" id="UP000654370"/>
    </source>
</evidence>
<dbReference type="InterPro" id="IPR037647">
    <property type="entry name" value="HIRIP3"/>
</dbReference>
<evidence type="ECO:0000313" key="3">
    <source>
        <dbReference type="EMBL" id="KAG2184697.1"/>
    </source>
</evidence>
<protein>
    <recommendedName>
        <fullName evidence="2">DEK-C domain-containing protein</fullName>
    </recommendedName>
</protein>
<dbReference type="Pfam" id="PF08766">
    <property type="entry name" value="DEK_C"/>
    <property type="match status" value="1"/>
</dbReference>
<dbReference type="OrthoDB" id="552755at2759"/>